<keyword evidence="1" id="KW-0472">Membrane</keyword>
<keyword evidence="1" id="KW-1133">Transmembrane helix</keyword>
<evidence type="ECO:0000256" key="1">
    <source>
        <dbReference type="SAM" id="Phobius"/>
    </source>
</evidence>
<keyword evidence="3" id="KW-1185">Reference proteome</keyword>
<dbReference type="Proteomes" id="UP000637757">
    <property type="component" value="Unassembled WGS sequence"/>
</dbReference>
<dbReference type="EMBL" id="JADAKE010000001">
    <property type="protein sequence ID" value="MBF8807080.1"/>
    <property type="molecule type" value="Genomic_DNA"/>
</dbReference>
<feature type="transmembrane region" description="Helical" evidence="1">
    <location>
        <begin position="51"/>
        <end position="78"/>
    </location>
</feature>
<keyword evidence="1" id="KW-0812">Transmembrane</keyword>
<sequence length="89" mass="10233">MPKNRLEAFTDNVAYYLLARELVRSDPTNKKNIKELLGNYKKSYWSISLNILGIFLGFIVQPIAVLATNMVILLGWLIPSRKIETQYSD</sequence>
<reference evidence="2" key="1">
    <citation type="submission" date="2020-09" db="EMBL/GenBank/DDBJ databases">
        <title>Genomic insights into the novelty and pathogenicity of a unique biofilm-forming Enterococcus sp. bacteria (Enterococcus lacertideformus) identified in reptiles.</title>
        <authorList>
            <person name="Agius J.E."/>
            <person name="Phalen D.N."/>
            <person name="Rose K."/>
            <person name="Eden J.-S."/>
        </authorList>
    </citation>
    <scope>NUCLEOTIDE SEQUENCE</scope>
    <source>
        <strain evidence="2">PHRS 0518</strain>
    </source>
</reference>
<protein>
    <submittedName>
        <fullName evidence="2">Uncharacterized protein</fullName>
    </submittedName>
</protein>
<proteinExistence type="predicted"/>
<comment type="caution">
    <text evidence="2">The sequence shown here is derived from an EMBL/GenBank/DDBJ whole genome shotgun (WGS) entry which is preliminary data.</text>
</comment>
<accession>A0A931AY93</accession>
<evidence type="ECO:0000313" key="2">
    <source>
        <dbReference type="EMBL" id="MBF8807080.1"/>
    </source>
</evidence>
<evidence type="ECO:0000313" key="3">
    <source>
        <dbReference type="Proteomes" id="UP000637757"/>
    </source>
</evidence>
<name>A0A931AY93_9ENTE</name>
<gene>
    <name evidence="2" type="ORF">IC227_00050</name>
</gene>
<dbReference type="AlphaFoldDB" id="A0A931AY93"/>
<organism evidence="2 3">
    <name type="scientific">Enterococcus lacertideformus</name>
    <dbReference type="NCBI Taxonomy" id="2771493"/>
    <lineage>
        <taxon>Bacteria</taxon>
        <taxon>Bacillati</taxon>
        <taxon>Bacillota</taxon>
        <taxon>Bacilli</taxon>
        <taxon>Lactobacillales</taxon>
        <taxon>Enterococcaceae</taxon>
        <taxon>Enterococcus</taxon>
    </lineage>
</organism>